<proteinExistence type="predicted"/>
<dbReference type="EMBL" id="JARVKM010000014">
    <property type="protein sequence ID" value="KAK9778759.1"/>
    <property type="molecule type" value="Genomic_DNA"/>
</dbReference>
<sequence length="557" mass="59177">MISDEPPYQTSALVADPSISPQSQKNGTVIEPPARLHADTDATAAMSEESKPAIAPPIVAVATDTALVIAPHSALAGAAAAGQAISSPPAAASSSRDTLPSSFAGGVSHSTRLSASSSSKMLFSDLYKSTRSPLARLRPQSIPPPTGADYDADLVSKDKVKNKEAVKKYLAERIRNDWEFKWPPATTAAQPNGSIPSALNPAAENAKTPEGEESNEVPSHDHQDLAVEELDDDDDDDDDSVSTYSTASEDTEHFKSRLEWWSDLSDDDSHVFPSAYRFDTPDAVGPTVQATALAKRAKRRRAVREEEAWNSGLACFNARRDAWTNAKTARVKPKPSSTPTSPLSPSRRLSFFRFVSTTPPVSPGVPLSPTTTRTSGDTTAVTSSDGDSKENPSRADPSLYPVETLLPLAPPLLPRANPMRASITPATYPSLYDRIVVHSLTPSCPVNLADVLRSCVVGWKRDGEWPPRSADAPAPVVAVRKKKQSNATAHSRGSSAGRRMSLGFLGRRESAAAETEIGDQAPEDGNSGGKGIRRSIQRVLGIGHERSGSNASNPGVA</sequence>
<evidence type="ECO:0000256" key="1">
    <source>
        <dbReference type="SAM" id="MobiDB-lite"/>
    </source>
</evidence>
<gene>
    <name evidence="3" type="ORF">SCAR479_04382</name>
</gene>
<dbReference type="PANTHER" id="PTHR28065:SF1">
    <property type="entry name" value="DUF4050 DOMAIN-CONTAINING PROTEIN"/>
    <property type="match status" value="1"/>
</dbReference>
<feature type="compositionally biased region" description="Polar residues" evidence="1">
    <location>
        <begin position="548"/>
        <end position="557"/>
    </location>
</feature>
<feature type="compositionally biased region" description="Low complexity" evidence="1">
    <location>
        <begin position="334"/>
        <end position="345"/>
    </location>
</feature>
<feature type="region of interest" description="Disordered" evidence="1">
    <location>
        <begin position="360"/>
        <end position="399"/>
    </location>
</feature>
<feature type="compositionally biased region" description="Low complexity" evidence="1">
    <location>
        <begin position="108"/>
        <end position="119"/>
    </location>
</feature>
<accession>A0ABR2XY84</accession>
<feature type="region of interest" description="Disordered" evidence="1">
    <location>
        <begin position="180"/>
        <end position="253"/>
    </location>
</feature>
<feature type="compositionally biased region" description="Polar residues" evidence="1">
    <location>
        <begin position="187"/>
        <end position="197"/>
    </location>
</feature>
<reference evidence="3 4" key="1">
    <citation type="submission" date="2024-02" db="EMBL/GenBank/DDBJ databases">
        <title>First draft genome assembly of two strains of Seiridium cardinale.</title>
        <authorList>
            <person name="Emiliani G."/>
            <person name="Scali E."/>
        </authorList>
    </citation>
    <scope>NUCLEOTIDE SEQUENCE [LARGE SCALE GENOMIC DNA]</scope>
    <source>
        <strain evidence="3 4">BM-138-000479</strain>
    </source>
</reference>
<evidence type="ECO:0000259" key="2">
    <source>
        <dbReference type="Pfam" id="PF13259"/>
    </source>
</evidence>
<feature type="region of interest" description="Disordered" evidence="1">
    <location>
        <begin position="479"/>
        <end position="557"/>
    </location>
</feature>
<feature type="region of interest" description="Disordered" evidence="1">
    <location>
        <begin position="326"/>
        <end position="345"/>
    </location>
</feature>
<feature type="domain" description="Gag1-like clamp" evidence="2">
    <location>
        <begin position="274"/>
        <end position="466"/>
    </location>
</feature>
<organism evidence="3 4">
    <name type="scientific">Seiridium cardinale</name>
    <dbReference type="NCBI Taxonomy" id="138064"/>
    <lineage>
        <taxon>Eukaryota</taxon>
        <taxon>Fungi</taxon>
        <taxon>Dikarya</taxon>
        <taxon>Ascomycota</taxon>
        <taxon>Pezizomycotina</taxon>
        <taxon>Sordariomycetes</taxon>
        <taxon>Xylariomycetidae</taxon>
        <taxon>Amphisphaeriales</taxon>
        <taxon>Sporocadaceae</taxon>
        <taxon>Seiridium</taxon>
    </lineage>
</organism>
<feature type="region of interest" description="Disordered" evidence="1">
    <location>
        <begin position="79"/>
        <end position="119"/>
    </location>
</feature>
<feature type="compositionally biased region" description="Low complexity" evidence="1">
    <location>
        <begin position="360"/>
        <end position="383"/>
    </location>
</feature>
<feature type="compositionally biased region" description="Low complexity" evidence="1">
    <location>
        <begin position="79"/>
        <end position="95"/>
    </location>
</feature>
<dbReference type="InterPro" id="IPR053274">
    <property type="entry name" value="Fluconazole_resistance"/>
</dbReference>
<comment type="caution">
    <text evidence="3">The sequence shown here is derived from an EMBL/GenBank/DDBJ whole genome shotgun (WGS) entry which is preliminary data.</text>
</comment>
<feature type="compositionally biased region" description="Acidic residues" evidence="1">
    <location>
        <begin position="226"/>
        <end position="240"/>
    </location>
</feature>
<protein>
    <recommendedName>
        <fullName evidence="2">Gag1-like clamp domain-containing protein</fullName>
    </recommendedName>
</protein>
<dbReference type="Pfam" id="PF13259">
    <property type="entry name" value="clamp_Gag1-like"/>
    <property type="match status" value="1"/>
</dbReference>
<dbReference type="PANTHER" id="PTHR28065">
    <property type="entry name" value="FREQUENIN"/>
    <property type="match status" value="1"/>
</dbReference>
<dbReference type="Proteomes" id="UP001465668">
    <property type="component" value="Unassembled WGS sequence"/>
</dbReference>
<keyword evidence="4" id="KW-1185">Reference proteome</keyword>
<evidence type="ECO:0000313" key="3">
    <source>
        <dbReference type="EMBL" id="KAK9778759.1"/>
    </source>
</evidence>
<feature type="region of interest" description="Disordered" evidence="1">
    <location>
        <begin position="1"/>
        <end position="34"/>
    </location>
</feature>
<evidence type="ECO:0000313" key="4">
    <source>
        <dbReference type="Proteomes" id="UP001465668"/>
    </source>
</evidence>
<name>A0ABR2XY84_9PEZI</name>
<feature type="compositionally biased region" description="Polar residues" evidence="1">
    <location>
        <begin position="485"/>
        <end position="494"/>
    </location>
</feature>
<feature type="region of interest" description="Disordered" evidence="1">
    <location>
        <begin position="133"/>
        <end position="157"/>
    </location>
</feature>
<dbReference type="InterPro" id="IPR025124">
    <property type="entry name" value="Gag1-like_clamp"/>
</dbReference>